<dbReference type="PROSITE" id="PS50088">
    <property type="entry name" value="ANK_REPEAT"/>
    <property type="match status" value="1"/>
</dbReference>
<gene>
    <name evidence="2" type="ORF">CPLU01_15815</name>
</gene>
<dbReference type="EMBL" id="WIGO01000638">
    <property type="protein sequence ID" value="KAF6807283.1"/>
    <property type="molecule type" value="Genomic_DNA"/>
</dbReference>
<dbReference type="AlphaFoldDB" id="A0A8H6J6M9"/>
<dbReference type="Pfam" id="PF00023">
    <property type="entry name" value="Ank"/>
    <property type="match status" value="1"/>
</dbReference>
<organism evidence="2 3">
    <name type="scientific">Colletotrichum plurivorum</name>
    <dbReference type="NCBI Taxonomy" id="2175906"/>
    <lineage>
        <taxon>Eukaryota</taxon>
        <taxon>Fungi</taxon>
        <taxon>Dikarya</taxon>
        <taxon>Ascomycota</taxon>
        <taxon>Pezizomycotina</taxon>
        <taxon>Sordariomycetes</taxon>
        <taxon>Hypocreomycetidae</taxon>
        <taxon>Glomerellales</taxon>
        <taxon>Glomerellaceae</taxon>
        <taxon>Colletotrichum</taxon>
        <taxon>Colletotrichum orchidearum species complex</taxon>
    </lineage>
</organism>
<feature type="repeat" description="ANK" evidence="1">
    <location>
        <begin position="372"/>
        <end position="404"/>
    </location>
</feature>
<dbReference type="SMART" id="SM00248">
    <property type="entry name" value="ANK"/>
    <property type="match status" value="2"/>
</dbReference>
<sequence length="439" mass="48987">MEIRKGANGAAPTIRMASTHDWGRTLQKEFEDHSEVCFVRVAADFALGKITLQEYLDAILGHLKQGNAKHKYDVKYWYEEGGGDDVTNYMEWDLFAGAVKARSARIDPSFNGMPDKEVCWTSNDPAEFDRHLEEQVDGSPVSELSVFTTDLLLVICYARRHFELFKHLISHSPSSPEVTMFDLFDSHIIATRLSGYLQIHQHSPQHPDNSRVEVMFWKELLNSRWVHEPMRHGLNVALCDHVPIGREWSEWVVKLGSPELEAFQRALVARGHYTSISSIGSFLGMCDTFEKAQRIFDIFDGEGLVKATGYPSLPTWASGGLVLSIARSPFNENNLRSRIMAMALQEIKGVDVNALSDGWQVGPGGGSMASSNLYTALHVAAFNGDKPLAEVLLRYGARVEAELPLAKDKKTKPADIARQAGHVEFAEWLEQKPSNGACV</sequence>
<dbReference type="SUPFAM" id="SSF48403">
    <property type="entry name" value="Ankyrin repeat"/>
    <property type="match status" value="1"/>
</dbReference>
<evidence type="ECO:0000313" key="2">
    <source>
        <dbReference type="EMBL" id="KAF6807283.1"/>
    </source>
</evidence>
<evidence type="ECO:0000313" key="3">
    <source>
        <dbReference type="Proteomes" id="UP000654918"/>
    </source>
</evidence>
<keyword evidence="3" id="KW-1185">Reference proteome</keyword>
<protein>
    <recommendedName>
        <fullName evidence="4">Ankyrin repeat protein</fullName>
    </recommendedName>
</protein>
<accession>A0A8H6J6M9</accession>
<name>A0A8H6J6M9_9PEZI</name>
<dbReference type="InterPro" id="IPR002110">
    <property type="entry name" value="Ankyrin_rpt"/>
</dbReference>
<evidence type="ECO:0000256" key="1">
    <source>
        <dbReference type="PROSITE-ProRule" id="PRU00023"/>
    </source>
</evidence>
<dbReference type="InterPro" id="IPR036770">
    <property type="entry name" value="Ankyrin_rpt-contain_sf"/>
</dbReference>
<proteinExistence type="predicted"/>
<reference evidence="2" key="1">
    <citation type="journal article" date="2020" name="Phytopathology">
        <title>Genome Sequence Resources of Colletotrichum truncatum, C. plurivorum, C. musicola, and C. sojae: Four Species Pathogenic to Soybean (Glycine max).</title>
        <authorList>
            <person name="Rogerio F."/>
            <person name="Boufleur T.R."/>
            <person name="Ciampi-Guillardi M."/>
            <person name="Sukno S.A."/>
            <person name="Thon M.R."/>
            <person name="Massola Junior N.S."/>
            <person name="Baroncelli R."/>
        </authorList>
    </citation>
    <scope>NUCLEOTIDE SEQUENCE</scope>
    <source>
        <strain evidence="2">LFN00145</strain>
    </source>
</reference>
<evidence type="ECO:0008006" key="4">
    <source>
        <dbReference type="Google" id="ProtNLM"/>
    </source>
</evidence>
<keyword evidence="1" id="KW-0040">ANK repeat</keyword>
<dbReference type="PROSITE" id="PS50297">
    <property type="entry name" value="ANK_REP_REGION"/>
    <property type="match status" value="1"/>
</dbReference>
<comment type="caution">
    <text evidence="2">The sequence shown here is derived from an EMBL/GenBank/DDBJ whole genome shotgun (WGS) entry which is preliminary data.</text>
</comment>
<dbReference type="Proteomes" id="UP000654918">
    <property type="component" value="Unassembled WGS sequence"/>
</dbReference>
<dbReference type="Gene3D" id="1.25.40.20">
    <property type="entry name" value="Ankyrin repeat-containing domain"/>
    <property type="match status" value="1"/>
</dbReference>